<feature type="transmembrane region" description="Helical" evidence="7">
    <location>
        <begin position="154"/>
        <end position="175"/>
    </location>
</feature>
<dbReference type="EMBL" id="JBHUMZ010000021">
    <property type="protein sequence ID" value="MFD2639133.1"/>
    <property type="molecule type" value="Genomic_DNA"/>
</dbReference>
<feature type="transmembrane region" description="Helical" evidence="7">
    <location>
        <begin position="102"/>
        <end position="119"/>
    </location>
</feature>
<evidence type="ECO:0000256" key="5">
    <source>
        <dbReference type="ARBA" id="ARBA00022989"/>
    </source>
</evidence>
<feature type="domain" description="EamA" evidence="8">
    <location>
        <begin position="13"/>
        <end position="142"/>
    </location>
</feature>
<feature type="transmembrane region" description="Helical" evidence="7">
    <location>
        <begin position="187"/>
        <end position="206"/>
    </location>
</feature>
<feature type="transmembrane region" description="Helical" evidence="7">
    <location>
        <begin position="12"/>
        <end position="29"/>
    </location>
</feature>
<sequence length="296" mass="32838">MEQWFKQKWFQWMLILLVTILWGYSWILMKDALQYMGPFTFSALRFVTGAAAMLLIVWLLRAGRPPRSALPHLIVVGILQTSVVFILVMYALKFIDAGKSSLLLYSMPLWSGLLAAIFLRERISKLRWGGVGLGIVGLLIVMGADALSQQSKDVIIGELLIILAAVSWGASNVYYRLKLSDLPKLQVNAYQMLFGTIAIALVSWIAEGGEPVVWTPESVYYVLFTGVLASAFCFTIWFMLLGHLDMIGATMPSLLVPVFGLFFGWLLLGEVLTVSVVVGSALILSGVFLANIKREH</sequence>
<feature type="transmembrane region" description="Helical" evidence="7">
    <location>
        <begin position="35"/>
        <end position="60"/>
    </location>
</feature>
<dbReference type="InterPro" id="IPR000620">
    <property type="entry name" value="EamA_dom"/>
</dbReference>
<keyword evidence="6 7" id="KW-0472">Membrane</keyword>
<evidence type="ECO:0000256" key="1">
    <source>
        <dbReference type="ARBA" id="ARBA00004651"/>
    </source>
</evidence>
<feature type="domain" description="EamA" evidence="8">
    <location>
        <begin position="156"/>
        <end position="291"/>
    </location>
</feature>
<dbReference type="SUPFAM" id="SSF103481">
    <property type="entry name" value="Multidrug resistance efflux transporter EmrE"/>
    <property type="match status" value="2"/>
</dbReference>
<dbReference type="PANTHER" id="PTHR32322">
    <property type="entry name" value="INNER MEMBRANE TRANSPORTER"/>
    <property type="match status" value="1"/>
</dbReference>
<comment type="similarity">
    <text evidence="2">Belongs to the EamA transporter family.</text>
</comment>
<feature type="transmembrane region" description="Helical" evidence="7">
    <location>
        <begin position="126"/>
        <end position="148"/>
    </location>
</feature>
<comment type="caution">
    <text evidence="9">The sequence shown here is derived from an EMBL/GenBank/DDBJ whole genome shotgun (WGS) entry which is preliminary data.</text>
</comment>
<evidence type="ECO:0000259" key="8">
    <source>
        <dbReference type="Pfam" id="PF00892"/>
    </source>
</evidence>
<proteinExistence type="inferred from homology"/>
<keyword evidence="3" id="KW-1003">Cell membrane</keyword>
<evidence type="ECO:0000256" key="3">
    <source>
        <dbReference type="ARBA" id="ARBA00022475"/>
    </source>
</evidence>
<protein>
    <submittedName>
        <fullName evidence="9">DMT family transporter</fullName>
    </submittedName>
</protein>
<organism evidence="9 10">
    <name type="scientific">Piscibacillus salipiscarius</name>
    <dbReference type="NCBI Taxonomy" id="299480"/>
    <lineage>
        <taxon>Bacteria</taxon>
        <taxon>Bacillati</taxon>
        <taxon>Bacillota</taxon>
        <taxon>Bacilli</taxon>
        <taxon>Bacillales</taxon>
        <taxon>Bacillaceae</taxon>
        <taxon>Piscibacillus</taxon>
    </lineage>
</organism>
<reference evidence="10" key="1">
    <citation type="journal article" date="2019" name="Int. J. Syst. Evol. Microbiol.">
        <title>The Global Catalogue of Microorganisms (GCM) 10K type strain sequencing project: providing services to taxonomists for standard genome sequencing and annotation.</title>
        <authorList>
            <consortium name="The Broad Institute Genomics Platform"/>
            <consortium name="The Broad Institute Genome Sequencing Center for Infectious Disease"/>
            <person name="Wu L."/>
            <person name="Ma J."/>
        </authorList>
    </citation>
    <scope>NUCLEOTIDE SEQUENCE [LARGE SCALE GENOMIC DNA]</scope>
    <source>
        <strain evidence="10">TISTR 1571</strain>
    </source>
</reference>
<comment type="subcellular location">
    <subcellularLocation>
        <location evidence="1">Cell membrane</location>
        <topology evidence="1">Multi-pass membrane protein</topology>
    </subcellularLocation>
</comment>
<dbReference type="Pfam" id="PF00892">
    <property type="entry name" value="EamA"/>
    <property type="match status" value="2"/>
</dbReference>
<evidence type="ECO:0000313" key="9">
    <source>
        <dbReference type="EMBL" id="MFD2639133.1"/>
    </source>
</evidence>
<keyword evidence="5 7" id="KW-1133">Transmembrane helix</keyword>
<keyword evidence="4 7" id="KW-0812">Transmembrane</keyword>
<gene>
    <name evidence="9" type="ORF">ACFSW4_09680</name>
</gene>
<dbReference type="Proteomes" id="UP001597452">
    <property type="component" value="Unassembled WGS sequence"/>
</dbReference>
<dbReference type="InterPro" id="IPR050638">
    <property type="entry name" value="AA-Vitamin_Transporters"/>
</dbReference>
<evidence type="ECO:0000256" key="4">
    <source>
        <dbReference type="ARBA" id="ARBA00022692"/>
    </source>
</evidence>
<evidence type="ECO:0000256" key="6">
    <source>
        <dbReference type="ARBA" id="ARBA00023136"/>
    </source>
</evidence>
<dbReference type="InterPro" id="IPR037185">
    <property type="entry name" value="EmrE-like"/>
</dbReference>
<dbReference type="PANTHER" id="PTHR32322:SF18">
    <property type="entry name" value="S-ADENOSYLMETHIONINE_S-ADENOSYLHOMOCYSTEINE TRANSPORTER"/>
    <property type="match status" value="1"/>
</dbReference>
<evidence type="ECO:0000313" key="10">
    <source>
        <dbReference type="Proteomes" id="UP001597452"/>
    </source>
</evidence>
<feature type="transmembrane region" description="Helical" evidence="7">
    <location>
        <begin position="72"/>
        <end position="90"/>
    </location>
</feature>
<name>A0ABW5QAX0_9BACI</name>
<accession>A0ABW5QAX0</accession>
<feature type="transmembrane region" description="Helical" evidence="7">
    <location>
        <begin position="247"/>
        <end position="268"/>
    </location>
</feature>
<feature type="transmembrane region" description="Helical" evidence="7">
    <location>
        <begin position="218"/>
        <end position="240"/>
    </location>
</feature>
<evidence type="ECO:0000256" key="7">
    <source>
        <dbReference type="SAM" id="Phobius"/>
    </source>
</evidence>
<keyword evidence="10" id="KW-1185">Reference proteome</keyword>
<evidence type="ECO:0000256" key="2">
    <source>
        <dbReference type="ARBA" id="ARBA00007362"/>
    </source>
</evidence>
<dbReference type="RefSeq" id="WP_377328935.1">
    <property type="nucleotide sequence ID" value="NZ_JBHUMZ010000021.1"/>
</dbReference>
<feature type="transmembrane region" description="Helical" evidence="7">
    <location>
        <begin position="274"/>
        <end position="292"/>
    </location>
</feature>